<dbReference type="Pfam" id="PF00550">
    <property type="entry name" value="PP-binding"/>
    <property type="match status" value="3"/>
</dbReference>
<comment type="caution">
    <text evidence="7">The sequence shown here is derived from an EMBL/GenBank/DDBJ whole genome shotgun (WGS) entry which is preliminary data.</text>
</comment>
<dbReference type="Gene3D" id="1.10.1200.10">
    <property type="entry name" value="ACP-like"/>
    <property type="match status" value="3"/>
</dbReference>
<dbReference type="Gene3D" id="3.40.50.12780">
    <property type="entry name" value="N-terminal domain of ligase-like"/>
    <property type="match status" value="1"/>
</dbReference>
<feature type="region of interest" description="Disordered" evidence="5">
    <location>
        <begin position="2585"/>
        <end position="2727"/>
    </location>
</feature>
<feature type="region of interest" description="Disordered" evidence="5">
    <location>
        <begin position="2903"/>
        <end position="2939"/>
    </location>
</feature>
<dbReference type="PANTHER" id="PTHR45398">
    <property type="match status" value="1"/>
</dbReference>
<dbReference type="InterPro" id="IPR036736">
    <property type="entry name" value="ACP-like_sf"/>
</dbReference>
<dbReference type="SUPFAM" id="SSF47336">
    <property type="entry name" value="ACP-like"/>
    <property type="match status" value="3"/>
</dbReference>
<dbReference type="Gene3D" id="3.30.559.10">
    <property type="entry name" value="Chloramphenicol acetyltransferase-like domain"/>
    <property type="match status" value="3"/>
</dbReference>
<dbReference type="InterPro" id="IPR045851">
    <property type="entry name" value="AMP-bd_C_sf"/>
</dbReference>
<organism evidence="7 8">
    <name type="scientific">Rhypophila decipiens</name>
    <dbReference type="NCBI Taxonomy" id="261697"/>
    <lineage>
        <taxon>Eukaryota</taxon>
        <taxon>Fungi</taxon>
        <taxon>Dikarya</taxon>
        <taxon>Ascomycota</taxon>
        <taxon>Pezizomycotina</taxon>
        <taxon>Sordariomycetes</taxon>
        <taxon>Sordariomycetidae</taxon>
        <taxon>Sordariales</taxon>
        <taxon>Naviculisporaceae</taxon>
        <taxon>Rhypophila</taxon>
    </lineage>
</organism>
<evidence type="ECO:0000256" key="1">
    <source>
        <dbReference type="ARBA" id="ARBA00022450"/>
    </source>
</evidence>
<reference evidence="7" key="2">
    <citation type="submission" date="2023-05" db="EMBL/GenBank/DDBJ databases">
        <authorList>
            <consortium name="Lawrence Berkeley National Laboratory"/>
            <person name="Steindorff A."/>
            <person name="Hensen N."/>
            <person name="Bonometti L."/>
            <person name="Westerberg I."/>
            <person name="Brannstrom I.O."/>
            <person name="Guillou S."/>
            <person name="Cros-Aarteil S."/>
            <person name="Calhoun S."/>
            <person name="Haridas S."/>
            <person name="Kuo A."/>
            <person name="Mondo S."/>
            <person name="Pangilinan J."/>
            <person name="Riley R."/>
            <person name="Labutti K."/>
            <person name="Andreopoulos B."/>
            <person name="Lipzen A."/>
            <person name="Chen C."/>
            <person name="Yanf M."/>
            <person name="Daum C."/>
            <person name="Ng V."/>
            <person name="Clum A."/>
            <person name="Ohm R."/>
            <person name="Martin F."/>
            <person name="Silar P."/>
            <person name="Natvig D."/>
            <person name="Lalanne C."/>
            <person name="Gautier V."/>
            <person name="Ament-Velasquez S.L."/>
            <person name="Kruys A."/>
            <person name="Hutchinson M.I."/>
            <person name="Powell A.J."/>
            <person name="Barry K."/>
            <person name="Miller A.N."/>
            <person name="Grigoriev I.V."/>
            <person name="Debuchy R."/>
            <person name="Gladieux P."/>
            <person name="Thoren M.H."/>
            <person name="Johannesson H."/>
        </authorList>
    </citation>
    <scope>NUCLEOTIDE SEQUENCE</scope>
    <source>
        <strain evidence="7">PSN293</strain>
    </source>
</reference>
<keyword evidence="8" id="KW-1185">Reference proteome</keyword>
<gene>
    <name evidence="7" type="ORF">QBC37DRAFT_444439</name>
</gene>
<evidence type="ECO:0000256" key="5">
    <source>
        <dbReference type="SAM" id="MobiDB-lite"/>
    </source>
</evidence>
<feature type="compositionally biased region" description="Gly residues" evidence="5">
    <location>
        <begin position="2806"/>
        <end position="2821"/>
    </location>
</feature>
<dbReference type="FunFam" id="3.30.559.30:FF:000002">
    <property type="entry name" value="Nonribosomal peptide synthase Pes1"/>
    <property type="match status" value="1"/>
</dbReference>
<name>A0AAN6XVT7_9PEZI</name>
<feature type="region of interest" description="Disordered" evidence="5">
    <location>
        <begin position="2519"/>
        <end position="2559"/>
    </location>
</feature>
<reference evidence="7" key="1">
    <citation type="journal article" date="2023" name="Mol. Phylogenet. Evol.">
        <title>Genome-scale phylogeny and comparative genomics of the fungal order Sordariales.</title>
        <authorList>
            <person name="Hensen N."/>
            <person name="Bonometti L."/>
            <person name="Westerberg I."/>
            <person name="Brannstrom I.O."/>
            <person name="Guillou S."/>
            <person name="Cros-Aarteil S."/>
            <person name="Calhoun S."/>
            <person name="Haridas S."/>
            <person name="Kuo A."/>
            <person name="Mondo S."/>
            <person name="Pangilinan J."/>
            <person name="Riley R."/>
            <person name="LaButti K."/>
            <person name="Andreopoulos B."/>
            <person name="Lipzen A."/>
            <person name="Chen C."/>
            <person name="Yan M."/>
            <person name="Daum C."/>
            <person name="Ng V."/>
            <person name="Clum A."/>
            <person name="Steindorff A."/>
            <person name="Ohm R.A."/>
            <person name="Martin F."/>
            <person name="Silar P."/>
            <person name="Natvig D.O."/>
            <person name="Lalanne C."/>
            <person name="Gautier V."/>
            <person name="Ament-Velasquez S.L."/>
            <person name="Kruys A."/>
            <person name="Hutchinson M.I."/>
            <person name="Powell A.J."/>
            <person name="Barry K."/>
            <person name="Miller A.N."/>
            <person name="Grigoriev I.V."/>
            <person name="Debuchy R."/>
            <person name="Gladieux P."/>
            <person name="Hiltunen Thoren M."/>
            <person name="Johannesson H."/>
        </authorList>
    </citation>
    <scope>NUCLEOTIDE SEQUENCE</scope>
    <source>
        <strain evidence="7">PSN293</strain>
    </source>
</reference>
<feature type="compositionally biased region" description="Polar residues" evidence="5">
    <location>
        <begin position="2639"/>
        <end position="2652"/>
    </location>
</feature>
<keyword evidence="2" id="KW-0597">Phosphoprotein</keyword>
<dbReference type="PROSITE" id="PS50075">
    <property type="entry name" value="CARRIER"/>
    <property type="match status" value="3"/>
</dbReference>
<dbReference type="InterPro" id="IPR000873">
    <property type="entry name" value="AMP-dep_synth/lig_dom"/>
</dbReference>
<feature type="domain" description="Carrier" evidence="6">
    <location>
        <begin position="283"/>
        <end position="359"/>
    </location>
</feature>
<evidence type="ECO:0000259" key="6">
    <source>
        <dbReference type="PROSITE" id="PS50075"/>
    </source>
</evidence>
<dbReference type="InterPro" id="IPR009081">
    <property type="entry name" value="PP-bd_ACP"/>
</dbReference>
<keyword evidence="3" id="KW-0436">Ligase</keyword>
<evidence type="ECO:0000256" key="3">
    <source>
        <dbReference type="ARBA" id="ARBA00022598"/>
    </source>
</evidence>
<dbReference type="SUPFAM" id="SSF56801">
    <property type="entry name" value="Acetyl-CoA synthetase-like"/>
    <property type="match status" value="2"/>
</dbReference>
<dbReference type="SUPFAM" id="SSF52777">
    <property type="entry name" value="CoA-dependent acyltransferases"/>
    <property type="match status" value="6"/>
</dbReference>
<feature type="region of interest" description="Disordered" evidence="5">
    <location>
        <begin position="134"/>
        <end position="154"/>
    </location>
</feature>
<feature type="region of interest" description="Disordered" evidence="5">
    <location>
        <begin position="2774"/>
        <end position="2852"/>
    </location>
</feature>
<evidence type="ECO:0000256" key="4">
    <source>
        <dbReference type="ARBA" id="ARBA00029454"/>
    </source>
</evidence>
<dbReference type="PANTHER" id="PTHR45398:SF1">
    <property type="entry name" value="ENZYME, PUTATIVE (JCVI)-RELATED"/>
    <property type="match status" value="1"/>
</dbReference>
<accession>A0AAN6XVT7</accession>
<dbReference type="Pfam" id="PF00501">
    <property type="entry name" value="AMP-binding"/>
    <property type="match status" value="1"/>
</dbReference>
<dbReference type="InterPro" id="IPR023213">
    <property type="entry name" value="CAT-like_dom_sf"/>
</dbReference>
<feature type="compositionally biased region" description="Low complexity" evidence="5">
    <location>
        <begin position="2537"/>
        <end position="2549"/>
    </location>
</feature>
<proteinExistence type="inferred from homology"/>
<dbReference type="FunFam" id="3.30.300.30:FF:000015">
    <property type="entry name" value="Nonribosomal peptide synthase SidD"/>
    <property type="match status" value="1"/>
</dbReference>
<comment type="similarity">
    <text evidence="4">Belongs to the NRP synthetase family.</text>
</comment>
<protein>
    <submittedName>
        <fullName evidence="7">Non-ribosomal peptide synthetase</fullName>
    </submittedName>
</protein>
<dbReference type="InterPro" id="IPR042099">
    <property type="entry name" value="ANL_N_sf"/>
</dbReference>
<feature type="domain" description="Carrier" evidence="6">
    <location>
        <begin position="25"/>
        <end position="98"/>
    </location>
</feature>
<feature type="domain" description="Carrier" evidence="6">
    <location>
        <begin position="1835"/>
        <end position="1911"/>
    </location>
</feature>
<dbReference type="Gene3D" id="3.30.300.30">
    <property type="match status" value="2"/>
</dbReference>
<dbReference type="Proteomes" id="UP001301769">
    <property type="component" value="Unassembled WGS sequence"/>
</dbReference>
<dbReference type="Gene3D" id="3.30.559.30">
    <property type="entry name" value="Nonribosomal peptide synthetase, condensation domain"/>
    <property type="match status" value="3"/>
</dbReference>
<dbReference type="Pfam" id="PF00668">
    <property type="entry name" value="Condensation"/>
    <property type="match status" value="3"/>
</dbReference>
<sequence length="2939" mass="318819">MDTPEHTPPIPRLDMSTSWLLLEDEPVENRLLAVVAQVLDMDKEDVQVHESFLDLGGDDQTASALRKSCMHAGMDVKVKDILRCATLAELQTCVVPCARQPPSPVGSDIVEMVEPIMVAPLEIHKASGLYLQEPKSAHSRHSSQSSSKSHSAHWTDIEKALGTQKSVSRIATVRPKAGLLEGKLVALLTLANTGSAETSPTAINLIPQAHSHFAATQVAALKEVAESVLAADNIPDVWIALDGMPLTESGEIDIRRIRTWAQNINSHILQQALSLENQEALQAPSSQMEKSLQRLVSKVLDVPQSQIGVNFSFCQLGGDEMTAIELVARCKHESIFINASEALESNTLADLAAMAASRGGLAHKWDDETKDSFALSPMQHLYFQTAMGGEVDHRASVDGSYRFNLSFLLRFKKHYTLEDISAAIAAVVGHHPMLRSRFSHGMTGWMQRVLPDVAGSYAIRSHSVSSENELERIIAATQNAIDVTNGPLFVADYITTHDSQQMVYLAAHHLAVDIPSWRIIIHDLDELLDNGSLLSQRSMPFHKWVDLQRSSIQGVPSDELLPYQVQPGDYAYWGLQSMPNTYADAVEVSFSLSHELTSILQTSCNQVFKTDCVDIYLAALMLSFAQTFHDRPVPVIWNQEHGREPTNQDVDISETVGWFTSLCPINQTIETSDDFISVLRHLKDTRRSIPARGSQYFASRFYNQDSPDLFTHDWPFEIIFSYAGSYQHLERDNGVMELLPMPGRTLASKTSDIGSKVGRIALFEISAMIDQGTAKIKFLYSRYSKDQERISLWVQNYEHLLLEAIGRLRYHPQELTLADVPHLDVTYEGLHKFNKQQVPNLKLASVRDIETIYPVTAVQQNILVSQAQRPETCYLHAIYEFASPNGDSIDTARICTAWQQVTMRHAALRTVFTDSVSETGLWDMVILRRASPEMLFIDTAPAEDPVYELSNLPNLRPADNKPLHRLTVCKAPTRTFVKLDISTALCDSTSIHILLYDLRRAYVTERAVLDAVHFSYPQYLQFLKGIRQETSIAFWRERLDGVSQCHFPRLSLAKERKQKFSNACIDLDITSYELSAFGRTHKTTTADILRLAWGLILRCFTGSNNVCFGYQTMGRDESVEGLRHAVGAYANVVPCNYELPSYTPLTLALKTVEAQMEACLPHQNFTVAELQHAMGVKGGERLFNSCLTFTEEPGGLNSKFTTRTNFELKPVSLQQTFDVDVVINARFSSGKLVVDIGQRIMSPEQSLNVASTFGKAIRSILASPTTHVGLVDLFSDRDYAQIVAWGAESPPASDAQVQCVLHELITKQASLQPNGQAICSWDGSFTYEQLDEDATKLGHYLVEAGVGPHSVVPVVMEKGRLAPVAMLAVLKAGGAFVPIDALELGMIQPIFERLNSRVAIASELASSVLRNLFETVVVVDDDLMAHLPDGQGSLTSMAAPSDPACILFVPTSSNEARGVSFSHSALSTALLGQGPAAKITALSRVMQLSSFNVDICIAEIFTTLIYGGCVCVPSASERLQDFTGAVNRMQVNWSYMTPLLSRKVDPALLPSLKVVCFRTRSLDEDTYSPWHGKANVILAYGPQDVSPLGISFLEAIGTQHLRSIGRPFCGNLLVVNPDDLKKPVPVGAVGELIVQGPTLGCSYPNRESTIGPISPLGVATGSKARYFKTGHRVRYTEGGLMEFISNKREDPEIDGKVVNIVDIEEYLRRCLGQGIDVIVDTLTFRGSKNAPVLAAFVELGDSVLDEDESLANLSTATREKISTARQLVEIGLKSANAPTLTPSIYIPVRHLPITPSLKVNRRRLQKMISGLSREQLVNLSTVPSTKDATLQLKPLPLTKSEEKMRAIWANVLGIDRASIGTTDCFFALGGDDTTAVRLVTACRRENLSVPIASVLDNPTLTELCKAMVPIEPTPAAVVPKTTPSLPTVPSLPSPAPANVAAHSIKDTFIQKVLAPKIGVDPATIADAAEASAVQIRYIETGMLKGRANINYLVFSFTGNIDSKKLEEACKILVEIHPIMRTAFIPYSRRVYQAVIKTPEIEFKRQSCPTWRLSSLLEKAIRKDQSAPIAFCSPMTKFMFLDGGKQSTLVVRLSKAQYDDLSIALLVKDLKRLYDGTQSTPRRPSYCDFVRCVQAANQAGAEEYWRTLLEGGTMTQIVGHIQPYPVTANTKALKHLMPIGSLSSLGISFETVLKSAWGMVLASLSGSSDVVFGEIIDGRHVRLGGGYAIAGVMGPTINAIPVRVQFPETPLTPLALLQYVHAQRIAGIPFENLGTLTIVEKCTPWPYWTRFSSLVQHQFEDTAISPSEPKSFHLGSATCKFTVMESKAQDIPDLFVRSIVRGPGRVELSISFCADRIPEPFAEHALRTLCATISLLTSVSIMQPIIPCGYQYRAVQRRIPLVPPVSLPPASVDSTFNLSPDQTHAIQSMISNAWTTVLNPRVLGVPESQIHNAAFYDLWGSLIPAAQLTAHLNRELPKIKMTGTNVDLTNVKLTMEEIVEHPTMLKQFELILRRIRQQVTTPAPKGKDKEKEKEKEAVAAAVSVEPTAAEQPKLTTSATTRKKANVNLSVSTAALGSRIRRLASTVVRSNDMGKSPPLPNSAATASPGGGHTSFADIMSPFSPKSKRSNSMLNPLGSHPPNGSNGTTPITTPISRDAPQLPSLPSFMPIAEDEAASSSSGDKGKSANGDAPSFGPVTLTIPTGLSVDGTMTDGDGSSARSRTSMGDFESQVGDPIAAAAGDNSHVHVARLVVPVAVPVPLPVQVSVTGGRSSPGILASPLGRATGGEEEDLVSPLTATTGGTSPNPGHGGGRFNFEGLGIGRVGTMPTTTNTDTGSTGTPAATNGDAGGGTTRLSDASMAVVSHSTAGSGGQFEGMTGPIHIALPIPVPGTGGAGQVPTAIMVTGPGPDADSDPTGTGRGGAGTATNSIYGKTGLSPIVS</sequence>
<evidence type="ECO:0000256" key="2">
    <source>
        <dbReference type="ARBA" id="ARBA00022553"/>
    </source>
</evidence>
<dbReference type="GO" id="GO:0016874">
    <property type="term" value="F:ligase activity"/>
    <property type="evidence" value="ECO:0007669"/>
    <property type="project" value="UniProtKB-KW"/>
</dbReference>
<evidence type="ECO:0000313" key="8">
    <source>
        <dbReference type="Proteomes" id="UP001301769"/>
    </source>
</evidence>
<evidence type="ECO:0000313" key="7">
    <source>
        <dbReference type="EMBL" id="KAK4207551.1"/>
    </source>
</evidence>
<keyword evidence="1" id="KW-0596">Phosphopantetheine</keyword>
<feature type="compositionally biased region" description="Low complexity" evidence="5">
    <location>
        <begin position="2823"/>
        <end position="2844"/>
    </location>
</feature>
<dbReference type="InterPro" id="IPR001242">
    <property type="entry name" value="Condensation_dom"/>
</dbReference>
<dbReference type="EMBL" id="MU858288">
    <property type="protein sequence ID" value="KAK4207551.1"/>
    <property type="molecule type" value="Genomic_DNA"/>
</dbReference>
<feature type="compositionally biased region" description="Basic and acidic residues" evidence="5">
    <location>
        <begin position="2524"/>
        <end position="2536"/>
    </location>
</feature>